<gene>
    <name evidence="2" type="ORF">VNI00_005189</name>
</gene>
<dbReference type="Proteomes" id="UP001383192">
    <property type="component" value="Unassembled WGS sequence"/>
</dbReference>
<keyword evidence="3" id="KW-1185">Reference proteome</keyword>
<reference evidence="2 3" key="1">
    <citation type="submission" date="2024-01" db="EMBL/GenBank/DDBJ databases">
        <title>A draft genome for a cacao thread blight-causing isolate of Paramarasmius palmivorus.</title>
        <authorList>
            <person name="Baruah I.K."/>
            <person name="Bukari Y."/>
            <person name="Amoako-Attah I."/>
            <person name="Meinhardt L.W."/>
            <person name="Bailey B.A."/>
            <person name="Cohen S.P."/>
        </authorList>
    </citation>
    <scope>NUCLEOTIDE SEQUENCE [LARGE SCALE GENOMIC DNA]</scope>
    <source>
        <strain evidence="2 3">GH-12</strain>
    </source>
</reference>
<organism evidence="2 3">
    <name type="scientific">Paramarasmius palmivorus</name>
    <dbReference type="NCBI Taxonomy" id="297713"/>
    <lineage>
        <taxon>Eukaryota</taxon>
        <taxon>Fungi</taxon>
        <taxon>Dikarya</taxon>
        <taxon>Basidiomycota</taxon>
        <taxon>Agaricomycotina</taxon>
        <taxon>Agaricomycetes</taxon>
        <taxon>Agaricomycetidae</taxon>
        <taxon>Agaricales</taxon>
        <taxon>Marasmiineae</taxon>
        <taxon>Marasmiaceae</taxon>
        <taxon>Paramarasmius</taxon>
    </lineage>
</organism>
<dbReference type="AlphaFoldDB" id="A0AAW0DHL7"/>
<comment type="caution">
    <text evidence="2">The sequence shown here is derived from an EMBL/GenBank/DDBJ whole genome shotgun (WGS) entry which is preliminary data.</text>
</comment>
<evidence type="ECO:0000313" key="3">
    <source>
        <dbReference type="Proteomes" id="UP001383192"/>
    </source>
</evidence>
<feature type="compositionally biased region" description="Basic residues" evidence="1">
    <location>
        <begin position="1"/>
        <end position="13"/>
    </location>
</feature>
<sequence length="496" mass="53779">MSPRSQRTHRSRRTGSESEDDHPRRAAMPIPSPAPSGMNLDPDAPYLGPATEGSVRDIEAQQTHSSSESDDRRFVGGFNFERLKRAVTGASIQWGAGSRRARAMENYSPPYSVNGAGPTNGLPHTHGQSIQRPSETSSSEDTFHYGPTTEEGTTAVDHTYQPQYLTAPAIGSPEFVEPLPAPDYRKMASPSPPPSNVSLHSYFSKLKKILHEFNSLPWIAEDRVTMDYYPGQSRKRVREQAPYGTAPKHRTAIATSWYGEHYRNYKPSGMLDMQELDLTAGESPEMARNGANNLHQSPPGVIQPFVDGNGQMWPAISEVMYQDPEAGFSPRQEPVAVSYTPAAPAPAPIPTTPVANNAVTPIMNMNPLTSPRATPATPVMAYAPATPNSAHLNTPRVGATVPPAAYTPRSNVTGLASPRPAQYANAVPDGTPHAQPTPLHNYYPDYYPNDNEQVWPVVVGYEHEPQVGMDTTPVIPPNAHIPDGIFASSAAAGPLR</sequence>
<proteinExistence type="predicted"/>
<feature type="region of interest" description="Disordered" evidence="1">
    <location>
        <begin position="107"/>
        <end position="142"/>
    </location>
</feature>
<evidence type="ECO:0000256" key="1">
    <source>
        <dbReference type="SAM" id="MobiDB-lite"/>
    </source>
</evidence>
<feature type="compositionally biased region" description="Polar residues" evidence="1">
    <location>
        <begin position="126"/>
        <end position="140"/>
    </location>
</feature>
<protein>
    <submittedName>
        <fullName evidence="2">Uncharacterized protein</fullName>
    </submittedName>
</protein>
<dbReference type="EMBL" id="JAYKXP010000014">
    <property type="protein sequence ID" value="KAK7051077.1"/>
    <property type="molecule type" value="Genomic_DNA"/>
</dbReference>
<evidence type="ECO:0000313" key="2">
    <source>
        <dbReference type="EMBL" id="KAK7051077.1"/>
    </source>
</evidence>
<name>A0AAW0DHL7_9AGAR</name>
<feature type="region of interest" description="Disordered" evidence="1">
    <location>
        <begin position="1"/>
        <end position="74"/>
    </location>
</feature>
<accession>A0AAW0DHL7</accession>